<dbReference type="GO" id="GO:0005452">
    <property type="term" value="F:solute:inorganic anion antiporter activity"/>
    <property type="evidence" value="ECO:0007669"/>
    <property type="project" value="InterPro"/>
</dbReference>
<feature type="transmembrane region" description="Helical" evidence="9">
    <location>
        <begin position="955"/>
        <end position="979"/>
    </location>
</feature>
<dbReference type="InterPro" id="IPR011531">
    <property type="entry name" value="HCO3_transpt-like_TM_dom"/>
</dbReference>
<proteinExistence type="inferred from homology"/>
<feature type="domain" description="Band 3 cytoplasmic" evidence="11">
    <location>
        <begin position="128"/>
        <end position="408"/>
    </location>
</feature>
<dbReference type="PRINTS" id="PR01232">
    <property type="entry name" value="NAHCO3TRSPRT"/>
</dbReference>
<dbReference type="Pfam" id="PF07565">
    <property type="entry name" value="Band_3_cyto"/>
    <property type="match status" value="1"/>
</dbReference>
<keyword evidence="8 9" id="KW-0472">Membrane</keyword>
<name>A0A8C6X4W5_NAJNA</name>
<dbReference type="GO" id="GO:0016323">
    <property type="term" value="C:basolateral plasma membrane"/>
    <property type="evidence" value="ECO:0007669"/>
    <property type="project" value="UniProtKB-SubCell"/>
</dbReference>
<feature type="transmembrane region" description="Helical" evidence="9">
    <location>
        <begin position="811"/>
        <end position="835"/>
    </location>
</feature>
<dbReference type="AlphaFoldDB" id="A0A8C6X4W5"/>
<keyword evidence="3 9" id="KW-0813">Transport</keyword>
<reference evidence="12" key="1">
    <citation type="submission" date="2025-08" db="UniProtKB">
        <authorList>
            <consortium name="Ensembl"/>
        </authorList>
    </citation>
    <scope>IDENTIFICATION</scope>
</reference>
<evidence type="ECO:0000256" key="3">
    <source>
        <dbReference type="ARBA" id="ARBA00022448"/>
    </source>
</evidence>
<protein>
    <recommendedName>
        <fullName evidence="9">Anion exchange protein</fullName>
    </recommendedName>
</protein>
<dbReference type="Pfam" id="PF00955">
    <property type="entry name" value="HCO3_cotransp"/>
    <property type="match status" value="1"/>
</dbReference>
<dbReference type="InterPro" id="IPR003020">
    <property type="entry name" value="HCO3_transpt_euk"/>
</dbReference>
<dbReference type="FunFam" id="1.10.287.570:FF:000001">
    <property type="entry name" value="Anion exchange protein"/>
    <property type="match status" value="1"/>
</dbReference>
<feature type="transmembrane region" description="Helical" evidence="9">
    <location>
        <begin position="570"/>
        <end position="595"/>
    </location>
</feature>
<accession>A0A8C6X4W5</accession>
<evidence type="ECO:0000256" key="5">
    <source>
        <dbReference type="ARBA" id="ARBA00022692"/>
    </source>
</evidence>
<evidence type="ECO:0000259" key="11">
    <source>
        <dbReference type="Pfam" id="PF07565"/>
    </source>
</evidence>
<dbReference type="InterPro" id="IPR016152">
    <property type="entry name" value="PTrfase/Anion_transptr"/>
</dbReference>
<dbReference type="PRINTS" id="PR01231">
    <property type="entry name" value="HCO3TRNSPORT"/>
</dbReference>
<dbReference type="GO" id="GO:0008509">
    <property type="term" value="F:monoatomic anion transmembrane transporter activity"/>
    <property type="evidence" value="ECO:0007669"/>
    <property type="project" value="InterPro"/>
</dbReference>
<dbReference type="Gene3D" id="3.40.930.10">
    <property type="entry name" value="Mannitol-specific EII, Chain A"/>
    <property type="match status" value="1"/>
</dbReference>
<feature type="transmembrane region" description="Helical" evidence="9">
    <location>
        <begin position="871"/>
        <end position="890"/>
    </location>
</feature>
<evidence type="ECO:0000256" key="1">
    <source>
        <dbReference type="ARBA" id="ARBA00004554"/>
    </source>
</evidence>
<evidence type="ECO:0000313" key="12">
    <source>
        <dbReference type="Ensembl" id="ENSNNAP00000009011.1"/>
    </source>
</evidence>
<keyword evidence="13" id="KW-1185">Reference proteome</keyword>
<dbReference type="Gene3D" id="1.10.287.570">
    <property type="entry name" value="Helical hairpin bin"/>
    <property type="match status" value="1"/>
</dbReference>
<keyword evidence="5 9" id="KW-0812">Transmembrane</keyword>
<dbReference type="Ensembl" id="ENSNNAT00000009451.1">
    <property type="protein sequence ID" value="ENSNNAP00000009011.1"/>
    <property type="gene ID" value="ENSNNAG00000003025.1"/>
</dbReference>
<evidence type="ECO:0000256" key="2">
    <source>
        <dbReference type="ARBA" id="ARBA00010993"/>
    </source>
</evidence>
<evidence type="ECO:0000256" key="8">
    <source>
        <dbReference type="ARBA" id="ARBA00023136"/>
    </source>
</evidence>
<feature type="domain" description="Bicarbonate transporter-like transmembrane" evidence="10">
    <location>
        <begin position="455"/>
        <end position="1000"/>
    </location>
</feature>
<feature type="transmembrane region" description="Helical" evidence="9">
    <location>
        <begin position="721"/>
        <end position="742"/>
    </location>
</feature>
<evidence type="ECO:0000256" key="4">
    <source>
        <dbReference type="ARBA" id="ARBA00022475"/>
    </source>
</evidence>
<keyword evidence="4" id="KW-1003">Cell membrane</keyword>
<sequence length="1038" mass="117857">MASAEKRRARVDMIAIFQYLRICHKEEGVNLFSKALKGKTRNNGWKLIKERSNLEKLPNSEDKQPVEQLAFNSCRCVHHWRFSRKDWNTLPLSSSLELLIQRSTLLDTPSQRVHFILGMEEDEEHVPHDLFTEMDEICVKDGEESEWKETARWLKFEEDVEDGGERWSKPYVATLSLHSLFELRSCIINGSILLDKSVNCTEDIAEMILDSQDSHDISVRKKFWETLLKKHHHQREKKRNILPIVRSFAESGQRKSDPHSIDKTAAFLQSHLIAPNNLGSSVYLPREEGRLNLHFMKKIPVGAEAANVLIGEADFLKQPIVAFIRLSPAVLLPGMTEVPLPTRFLFVLLGPVGKGQQYHEIGRSMATLMTDEVFHDVAYKAKDRSDLLAGIDEFLDQVTVLPPGEWDPSIRIEPPKSVPSQNKRKMPGTSKLYNGKLSDDEMEDHMGPELQRTGKLFGGLILDIKRKAPWYWSDYKDALNLQCLASFLFLYCASMSPVITFGGLLGEATDGEISAIESLLGASITGVVYSLFAGQPLTILGSTGPVLVFEKILFKFCKDYKLSYLALRTCIGLWTTFMCLVLVATDASSLVCYITRFTEEAFASLICLIFIFEAIEKLFKLGRTYPFYMDSNLDHLTFYYCRCAAPSHPSNDTLMYWNSQNINPSKVVWANLTVSIFIVYMWSHRTSYPDVLLWCCILFFTTYILSSTLKKFRSTNYFPKNDFAIFITIATMVLIDYCIGIPSPKLNVPGVFKPTRDDRGWLISPIGPNPSWTVLAAIIPALLCTILIFMDQQITAVIVNRKEHKLKKGCGYHLDLLMVGIMLGVCSVMGLPWYVAATVLSISHVNSLRLESTVAAPGEQPKFLGIIEQRATGVMIFVLMGLSVFITSVLKFIPMPVLYGVFLYMGVSSLNGIQFFDRLKLVGMPTKHQPDFIYLRHVPLRKVHLFTMIQLTCLIILWVVKASPAAIIFPMMVLALVFVRKVMYLCFSKRELSWLDDPMPESKKKTLDDAIQKAKEDVSKFNDRSKLKRDWPKVTQLA</sequence>
<dbReference type="InterPro" id="IPR003024">
    <property type="entry name" value="Na/HCO3_transpt"/>
</dbReference>
<feature type="transmembrane region" description="Helical" evidence="9">
    <location>
        <begin position="526"/>
        <end position="549"/>
    </location>
</feature>
<feature type="transmembrane region" description="Helical" evidence="9">
    <location>
        <begin position="771"/>
        <end position="790"/>
    </location>
</feature>
<dbReference type="SUPFAM" id="SSF55804">
    <property type="entry name" value="Phoshotransferase/anion transport protein"/>
    <property type="match status" value="1"/>
</dbReference>
<keyword evidence="7 9" id="KW-0406">Ion transport</keyword>
<dbReference type="InterPro" id="IPR013769">
    <property type="entry name" value="Band3_cytoplasmic_dom"/>
</dbReference>
<dbReference type="NCBIfam" id="TIGR00834">
    <property type="entry name" value="ae"/>
    <property type="match status" value="1"/>
</dbReference>
<dbReference type="PANTHER" id="PTHR11453:SF37">
    <property type="entry name" value="ELECTRONEUTRAL SODIUM BICARBONATE EXCHANGER 1"/>
    <property type="match status" value="1"/>
</dbReference>
<comment type="subcellular location">
    <subcellularLocation>
        <location evidence="1">Basolateral cell membrane</location>
        <topology evidence="1">Multi-pass membrane protein</topology>
    </subcellularLocation>
    <subcellularLocation>
        <location evidence="9">Membrane</location>
        <topology evidence="9">Multi-pass membrane protein</topology>
    </subcellularLocation>
</comment>
<dbReference type="GeneTree" id="ENSGT00940000157422"/>
<evidence type="ECO:0000256" key="6">
    <source>
        <dbReference type="ARBA" id="ARBA00022989"/>
    </source>
</evidence>
<feature type="transmembrane region" description="Helical" evidence="9">
    <location>
        <begin position="691"/>
        <end position="709"/>
    </location>
</feature>
<reference evidence="12" key="2">
    <citation type="submission" date="2025-09" db="UniProtKB">
        <authorList>
            <consortium name="Ensembl"/>
        </authorList>
    </citation>
    <scope>IDENTIFICATION</scope>
</reference>
<evidence type="ECO:0000256" key="7">
    <source>
        <dbReference type="ARBA" id="ARBA00023065"/>
    </source>
</evidence>
<gene>
    <name evidence="12" type="primary">SLC4A8</name>
</gene>
<evidence type="ECO:0000313" key="13">
    <source>
        <dbReference type="Proteomes" id="UP000694559"/>
    </source>
</evidence>
<feature type="transmembrane region" description="Helical" evidence="9">
    <location>
        <begin position="897"/>
        <end position="916"/>
    </location>
</feature>
<feature type="transmembrane region" description="Helical" evidence="9">
    <location>
        <begin position="483"/>
        <end position="506"/>
    </location>
</feature>
<evidence type="ECO:0000259" key="10">
    <source>
        <dbReference type="Pfam" id="PF00955"/>
    </source>
</evidence>
<keyword evidence="6 9" id="KW-1133">Transmembrane helix</keyword>
<dbReference type="OrthoDB" id="1735926at2759"/>
<comment type="similarity">
    <text evidence="2 9">Belongs to the anion exchanger (TC 2.A.31) family.</text>
</comment>
<dbReference type="GO" id="GO:0051453">
    <property type="term" value="P:regulation of intracellular pH"/>
    <property type="evidence" value="ECO:0007669"/>
    <property type="project" value="TreeGrafter"/>
</dbReference>
<dbReference type="GO" id="GO:0008510">
    <property type="term" value="F:sodium:bicarbonate symporter activity"/>
    <property type="evidence" value="ECO:0007669"/>
    <property type="project" value="TreeGrafter"/>
</dbReference>
<feature type="transmembrane region" description="Helical" evidence="9">
    <location>
        <begin position="601"/>
        <end position="619"/>
    </location>
</feature>
<evidence type="ECO:0000256" key="9">
    <source>
        <dbReference type="RuleBase" id="RU362035"/>
    </source>
</evidence>
<dbReference type="Proteomes" id="UP000694559">
    <property type="component" value="Unplaced"/>
</dbReference>
<organism evidence="12 13">
    <name type="scientific">Naja naja</name>
    <name type="common">Indian cobra</name>
    <dbReference type="NCBI Taxonomy" id="35670"/>
    <lineage>
        <taxon>Eukaryota</taxon>
        <taxon>Metazoa</taxon>
        <taxon>Chordata</taxon>
        <taxon>Craniata</taxon>
        <taxon>Vertebrata</taxon>
        <taxon>Euteleostomi</taxon>
        <taxon>Lepidosauria</taxon>
        <taxon>Squamata</taxon>
        <taxon>Bifurcata</taxon>
        <taxon>Unidentata</taxon>
        <taxon>Episquamata</taxon>
        <taxon>Toxicofera</taxon>
        <taxon>Serpentes</taxon>
        <taxon>Colubroidea</taxon>
        <taxon>Elapidae</taxon>
        <taxon>Elapinae</taxon>
        <taxon>Naja</taxon>
    </lineage>
</organism>
<dbReference type="PANTHER" id="PTHR11453">
    <property type="entry name" value="ANION EXCHANGE PROTEIN"/>
    <property type="match status" value="1"/>
</dbReference>